<reference evidence="3 4" key="1">
    <citation type="submission" date="2018-12" db="EMBL/GenBank/DDBJ databases">
        <authorList>
            <person name="Toschakov S.V."/>
        </authorList>
    </citation>
    <scope>NUCLEOTIDE SEQUENCE [LARGE SCALE GENOMIC DNA]</scope>
    <source>
        <strain evidence="3 4">GM2012</strain>
    </source>
</reference>
<dbReference type="Proteomes" id="UP000280296">
    <property type="component" value="Unassembled WGS sequence"/>
</dbReference>
<feature type="chain" id="PRO_5019161166" evidence="2">
    <location>
        <begin position="27"/>
        <end position="146"/>
    </location>
</feature>
<dbReference type="GO" id="GO:0015035">
    <property type="term" value="F:protein-disulfide reductase activity"/>
    <property type="evidence" value="ECO:0007669"/>
    <property type="project" value="TreeGrafter"/>
</dbReference>
<evidence type="ECO:0000256" key="1">
    <source>
        <dbReference type="ARBA" id="ARBA00023284"/>
    </source>
</evidence>
<dbReference type="SUPFAM" id="SSF52833">
    <property type="entry name" value="Thioredoxin-like"/>
    <property type="match status" value="1"/>
</dbReference>
<dbReference type="PROSITE" id="PS00194">
    <property type="entry name" value="THIOREDOXIN_1"/>
    <property type="match status" value="1"/>
</dbReference>
<comment type="caution">
    <text evidence="3">The sequence shown here is derived from an EMBL/GenBank/DDBJ whole genome shotgun (WGS) entry which is preliminary data.</text>
</comment>
<organism evidence="3 4">
    <name type="scientific">Tautonia sociabilis</name>
    <dbReference type="NCBI Taxonomy" id="2080755"/>
    <lineage>
        <taxon>Bacteria</taxon>
        <taxon>Pseudomonadati</taxon>
        <taxon>Planctomycetota</taxon>
        <taxon>Planctomycetia</taxon>
        <taxon>Isosphaerales</taxon>
        <taxon>Isosphaeraceae</taxon>
        <taxon>Tautonia</taxon>
    </lineage>
</organism>
<dbReference type="RefSeq" id="WP_126725094.1">
    <property type="nucleotide sequence ID" value="NZ_RYZH01000015.1"/>
</dbReference>
<evidence type="ECO:0000256" key="2">
    <source>
        <dbReference type="SAM" id="SignalP"/>
    </source>
</evidence>
<keyword evidence="4" id="KW-1185">Reference proteome</keyword>
<dbReference type="GO" id="GO:0045454">
    <property type="term" value="P:cell redox homeostasis"/>
    <property type="evidence" value="ECO:0007669"/>
    <property type="project" value="TreeGrafter"/>
</dbReference>
<dbReference type="PROSITE" id="PS51257">
    <property type="entry name" value="PROKAR_LIPOPROTEIN"/>
    <property type="match status" value="1"/>
</dbReference>
<keyword evidence="1" id="KW-0676">Redox-active center</keyword>
<protein>
    <submittedName>
        <fullName evidence="3">Thioredoxin family protein</fullName>
    </submittedName>
</protein>
<gene>
    <name evidence="3" type="ORF">TsocGM_09630</name>
</gene>
<dbReference type="InterPro" id="IPR036249">
    <property type="entry name" value="Thioredoxin-like_sf"/>
</dbReference>
<keyword evidence="2" id="KW-0732">Signal</keyword>
<dbReference type="InterPro" id="IPR017937">
    <property type="entry name" value="Thioredoxin_CS"/>
</dbReference>
<dbReference type="OrthoDB" id="267639at2"/>
<feature type="signal peptide" evidence="2">
    <location>
        <begin position="1"/>
        <end position="26"/>
    </location>
</feature>
<sequence length="146" mass="15340">MGRFARAISWGMAVSAVLACASTVEATASEVAWRADYATALKEAGRSGRPVVIVVESEGCGWCRRLERTTLLDPQVVGVLNGATVPLKIDASDLGHEALVATLGAEGVPAIVVVAPPGRIVARRVGYLDRVGFLGFIRPFVAGRPR</sequence>
<evidence type="ECO:0000313" key="4">
    <source>
        <dbReference type="Proteomes" id="UP000280296"/>
    </source>
</evidence>
<accession>A0A432MKM1</accession>
<dbReference type="Pfam" id="PF13899">
    <property type="entry name" value="Thioredoxin_7"/>
    <property type="match status" value="1"/>
</dbReference>
<dbReference type="EMBL" id="RYZH01000015">
    <property type="protein sequence ID" value="RUL87973.1"/>
    <property type="molecule type" value="Genomic_DNA"/>
</dbReference>
<evidence type="ECO:0000313" key="3">
    <source>
        <dbReference type="EMBL" id="RUL87973.1"/>
    </source>
</evidence>
<dbReference type="Gene3D" id="3.40.30.10">
    <property type="entry name" value="Glutaredoxin"/>
    <property type="match status" value="1"/>
</dbReference>
<proteinExistence type="predicted"/>
<name>A0A432MKM1_9BACT</name>
<dbReference type="PANTHER" id="PTHR32234:SF0">
    <property type="entry name" value="THIOL:DISULFIDE INTERCHANGE PROTEIN DSBD"/>
    <property type="match status" value="1"/>
</dbReference>
<dbReference type="AlphaFoldDB" id="A0A432MKM1"/>
<dbReference type="PANTHER" id="PTHR32234">
    <property type="entry name" value="THIOL:DISULFIDE INTERCHANGE PROTEIN DSBD"/>
    <property type="match status" value="1"/>
</dbReference>
<reference evidence="3 4" key="2">
    <citation type="submission" date="2019-01" db="EMBL/GenBank/DDBJ databases">
        <title>Tautonia sociabilis, a novel thermotolerant planctomycete of Isosphaeraceae family, isolated from a 4000 m deep subterranean habitat.</title>
        <authorList>
            <person name="Kovaleva O.L."/>
            <person name="Elcheninov A.G."/>
            <person name="Van Heerden E."/>
            <person name="Toshchakov S.V."/>
            <person name="Novikov A."/>
            <person name="Bonch-Osmolovskaya E.A."/>
            <person name="Kublanov I.V."/>
        </authorList>
    </citation>
    <scope>NUCLEOTIDE SEQUENCE [LARGE SCALE GENOMIC DNA]</scope>
    <source>
        <strain evidence="3 4">GM2012</strain>
    </source>
</reference>